<dbReference type="InterPro" id="IPR039424">
    <property type="entry name" value="SBP_5"/>
</dbReference>
<proteinExistence type="predicted"/>
<sequence length="505" mass="57584">MGKSRRNCVKTGAALLFSPALLSLNGCQNSDNAIKIGVTSRPRMLDPRKATDALSSRINRLIYRSLIDFDERFAPVADLATWEEIDPLHYRFTLLEQPIFHHGKKLSSEDVVATYKSLLDKVFGSAHRGSLKGILEVTAVDETRIDFFLSEPDPLFVGRLVIGILPADLIEQNHPFPQKPVGCGACEFVFFNEQKLILSRQNDHTELHFIPVKDSTVRVLKLRKGELDLVQNDLSPELVNYCQQQDVLRVQWHNGTNFGYVGFNFDDPYLRQLPLREAIAHAIDRPAIIEAMFAGHARLAQSILTPQHWCGLHTEDRYNYDPNKAKALLKQVQTPDGGMLEGEIELSYKTSNDPTRIRLATIYQDQLKEVGIHLNIQSYDWGTFYNDIKQGRFQLYSLAWVGVKSPDIFQYVFDSAAIPPKGANRGRYRDKQTDQLIRKAAEASSMDEQAKIYRELQMRLYDDLAALPLWYEDQYAVSRSDIEGYRLYPDGRLDGLLFVRRSTAV</sequence>
<dbReference type="InterPro" id="IPR030678">
    <property type="entry name" value="Peptide/Ni-bd"/>
</dbReference>
<dbReference type="CDD" id="cd00995">
    <property type="entry name" value="PBP2_NikA_DppA_OppA_like"/>
    <property type="match status" value="1"/>
</dbReference>
<accession>A0ABS0BSK7</accession>
<reference evidence="3 4" key="2">
    <citation type="submission" date="2020-11" db="EMBL/GenBank/DDBJ databases">
        <title>Sulfur oxidizing isolate from Hospital Hole Sinkhole.</title>
        <authorList>
            <person name="Scott K.M."/>
        </authorList>
    </citation>
    <scope>NUCLEOTIDE SEQUENCE [LARGE SCALE GENOMIC DNA]</scope>
    <source>
        <strain evidence="3 4">HH1</strain>
    </source>
</reference>
<comment type="caution">
    <text evidence="3">The sequence shown here is derived from an EMBL/GenBank/DDBJ whole genome shotgun (WGS) entry which is preliminary data.</text>
</comment>
<evidence type="ECO:0000313" key="3">
    <source>
        <dbReference type="EMBL" id="MBF6056794.1"/>
    </source>
</evidence>
<dbReference type="InterPro" id="IPR000914">
    <property type="entry name" value="SBP_5_dom"/>
</dbReference>
<evidence type="ECO:0000259" key="2">
    <source>
        <dbReference type="Pfam" id="PF00496"/>
    </source>
</evidence>
<gene>
    <name evidence="3" type="ORF">H8792_000385</name>
</gene>
<name>A0ABS0BSK7_9GAMM</name>
<dbReference type="Gene3D" id="3.10.105.10">
    <property type="entry name" value="Dipeptide-binding Protein, Domain 3"/>
    <property type="match status" value="1"/>
</dbReference>
<dbReference type="PANTHER" id="PTHR30290">
    <property type="entry name" value="PERIPLASMIC BINDING COMPONENT OF ABC TRANSPORTER"/>
    <property type="match status" value="1"/>
</dbReference>
<keyword evidence="4" id="KW-1185">Reference proteome</keyword>
<feature type="signal peptide" evidence="1">
    <location>
        <begin position="1"/>
        <end position="22"/>
    </location>
</feature>
<dbReference type="Proteomes" id="UP001193680">
    <property type="component" value="Unassembled WGS sequence"/>
</dbReference>
<dbReference type="Pfam" id="PF00496">
    <property type="entry name" value="SBP_bac_5"/>
    <property type="match status" value="1"/>
</dbReference>
<organism evidence="3 4">
    <name type="scientific">Thiomicrorhabdus heinhorstiae</name>
    <dbReference type="NCBI Taxonomy" id="2748010"/>
    <lineage>
        <taxon>Bacteria</taxon>
        <taxon>Pseudomonadati</taxon>
        <taxon>Pseudomonadota</taxon>
        <taxon>Gammaproteobacteria</taxon>
        <taxon>Thiotrichales</taxon>
        <taxon>Piscirickettsiaceae</taxon>
        <taxon>Thiomicrorhabdus</taxon>
    </lineage>
</organism>
<feature type="domain" description="Solute-binding protein family 5" evidence="2">
    <location>
        <begin position="78"/>
        <end position="408"/>
    </location>
</feature>
<dbReference type="Gene3D" id="3.90.76.10">
    <property type="entry name" value="Dipeptide-binding Protein, Domain 1"/>
    <property type="match status" value="1"/>
</dbReference>
<dbReference type="EMBL" id="JACBGI020000001">
    <property type="protein sequence ID" value="MBF6056794.1"/>
    <property type="molecule type" value="Genomic_DNA"/>
</dbReference>
<evidence type="ECO:0000256" key="1">
    <source>
        <dbReference type="SAM" id="SignalP"/>
    </source>
</evidence>
<dbReference type="Gene3D" id="3.40.190.10">
    <property type="entry name" value="Periplasmic binding protein-like II"/>
    <property type="match status" value="1"/>
</dbReference>
<feature type="chain" id="PRO_5047013987" evidence="1">
    <location>
        <begin position="23"/>
        <end position="505"/>
    </location>
</feature>
<reference evidence="3 4" key="1">
    <citation type="submission" date="2020-06" db="EMBL/GenBank/DDBJ databases">
        <authorList>
            <person name="Scott K."/>
        </authorList>
    </citation>
    <scope>NUCLEOTIDE SEQUENCE [LARGE SCALE GENOMIC DNA]</scope>
    <source>
        <strain evidence="3 4">HH1</strain>
    </source>
</reference>
<dbReference type="SUPFAM" id="SSF53850">
    <property type="entry name" value="Periplasmic binding protein-like II"/>
    <property type="match status" value="1"/>
</dbReference>
<keyword evidence="1" id="KW-0732">Signal</keyword>
<evidence type="ECO:0000313" key="4">
    <source>
        <dbReference type="Proteomes" id="UP001193680"/>
    </source>
</evidence>
<dbReference type="PIRSF" id="PIRSF002741">
    <property type="entry name" value="MppA"/>
    <property type="match status" value="1"/>
</dbReference>
<protein>
    <submittedName>
        <fullName evidence="3">ABC transporter substrate-binding protein</fullName>
    </submittedName>
</protein>